<organism evidence="1 2">
    <name type="scientific">Kordiimonas lipolytica</name>
    <dbReference type="NCBI Taxonomy" id="1662421"/>
    <lineage>
        <taxon>Bacteria</taxon>
        <taxon>Pseudomonadati</taxon>
        <taxon>Pseudomonadota</taxon>
        <taxon>Alphaproteobacteria</taxon>
        <taxon>Kordiimonadales</taxon>
        <taxon>Kordiimonadaceae</taxon>
        <taxon>Kordiimonas</taxon>
    </lineage>
</organism>
<proteinExistence type="predicted"/>
<gene>
    <name evidence="1" type="ORF">ACFO5Q_04910</name>
</gene>
<name>A0ABV8U7J6_9PROT</name>
<keyword evidence="2" id="KW-1185">Reference proteome</keyword>
<evidence type="ECO:0000313" key="1">
    <source>
        <dbReference type="EMBL" id="MFC4347177.1"/>
    </source>
</evidence>
<accession>A0ABV8U7J6</accession>
<dbReference type="RefSeq" id="WP_156431998.1">
    <property type="nucleotide sequence ID" value="NZ_JBHSCR010000003.1"/>
</dbReference>
<protein>
    <submittedName>
        <fullName evidence="1">Uncharacterized protein</fullName>
    </submittedName>
</protein>
<dbReference type="Proteomes" id="UP001595776">
    <property type="component" value="Unassembled WGS sequence"/>
</dbReference>
<sequence length="58" mass="6284">MGADILAWLRLAFFPDMPAPPTLSGSETLVTVLLSMLGLGGLRTVEKLKGVSREKWRG</sequence>
<reference evidence="2" key="1">
    <citation type="journal article" date="2019" name="Int. J. Syst. Evol. Microbiol.">
        <title>The Global Catalogue of Microorganisms (GCM) 10K type strain sequencing project: providing services to taxonomists for standard genome sequencing and annotation.</title>
        <authorList>
            <consortium name="The Broad Institute Genomics Platform"/>
            <consortium name="The Broad Institute Genome Sequencing Center for Infectious Disease"/>
            <person name="Wu L."/>
            <person name="Ma J."/>
        </authorList>
    </citation>
    <scope>NUCLEOTIDE SEQUENCE [LARGE SCALE GENOMIC DNA]</scope>
    <source>
        <strain evidence="2">CGMCC 1.15304</strain>
    </source>
</reference>
<evidence type="ECO:0000313" key="2">
    <source>
        <dbReference type="Proteomes" id="UP001595776"/>
    </source>
</evidence>
<comment type="caution">
    <text evidence="1">The sequence shown here is derived from an EMBL/GenBank/DDBJ whole genome shotgun (WGS) entry which is preliminary data.</text>
</comment>
<dbReference type="EMBL" id="JBHSCR010000003">
    <property type="protein sequence ID" value="MFC4347177.1"/>
    <property type="molecule type" value="Genomic_DNA"/>
</dbReference>